<comment type="caution">
    <text evidence="1">The sequence shown here is derived from an EMBL/GenBank/DDBJ whole genome shotgun (WGS) entry which is preliminary data.</text>
</comment>
<protein>
    <submittedName>
        <fullName evidence="1">Uncharacterized protein</fullName>
    </submittedName>
</protein>
<proteinExistence type="predicted"/>
<evidence type="ECO:0000313" key="2">
    <source>
        <dbReference type="Proteomes" id="UP000821845"/>
    </source>
</evidence>
<sequence>MESSTADTTRQVTSSYPLQKHGVGWCTVLAISICLIGLVFGTTMFMMQLKSPVSPAALSAHECLVVRTSAGKVRGTLVQYTVKGTVYSTVAFYGIPFAEPPIGRNRFMETKCVKPWNGTFNATYKRPPCRQLNRNMPKNYTIDASNTTEDCLHINVWVPGTCADLGKPRAVVFWLYGGAFVGGGNSYDFYDGRFLSGLGDLVVAAPNYRVSLFGFLNSGTGRDVRGNMGFHDQVLALRWVRDNIGHFGGDRDNVVVAGQSAGAISLSLLMASPLGSPSTFRRVYLMSGTMNTPLVPNSGDSARATFEAISNATQCLSTDATAILRCLQKRDASELLEASKGMQMRFMPSREPPLLPTGATKIQKHDTSRLEVILSSTLNEGMSFFQNLLPQLQGTKQKDPKETIKLALAESFGDISDSLLDLMIEILRELYDIDDPDYKGWVDLIGDVFFRCPTKSFAIELAESGAKAYYQIYEPKPSFTVFDGDSATHGEDALMLFGTATFLYPHLATDRERETTIRMIRTLANFATNGSVPRLVDGSSWPTVQEGSYKEVVQLTHDGYNHSSPDRDCFLADTILSAIGISPTRTSRRVTRDSSVQQKTLRVVEELIRLYMRNSFT</sequence>
<dbReference type="EMBL" id="CM023484">
    <property type="protein sequence ID" value="KAH6934694.1"/>
    <property type="molecule type" value="Genomic_DNA"/>
</dbReference>
<accession>A0ACB7SLA4</accession>
<organism evidence="1 2">
    <name type="scientific">Hyalomma asiaticum</name>
    <name type="common">Tick</name>
    <dbReference type="NCBI Taxonomy" id="266040"/>
    <lineage>
        <taxon>Eukaryota</taxon>
        <taxon>Metazoa</taxon>
        <taxon>Ecdysozoa</taxon>
        <taxon>Arthropoda</taxon>
        <taxon>Chelicerata</taxon>
        <taxon>Arachnida</taxon>
        <taxon>Acari</taxon>
        <taxon>Parasitiformes</taxon>
        <taxon>Ixodida</taxon>
        <taxon>Ixodoidea</taxon>
        <taxon>Ixodidae</taxon>
        <taxon>Hyalomminae</taxon>
        <taxon>Hyalomma</taxon>
    </lineage>
</organism>
<gene>
    <name evidence="1" type="ORF">HPB50_027209</name>
</gene>
<reference evidence="1" key="1">
    <citation type="submission" date="2020-05" db="EMBL/GenBank/DDBJ databases">
        <title>Large-scale comparative analyses of tick genomes elucidate their genetic diversity and vector capacities.</title>
        <authorList>
            <person name="Jia N."/>
            <person name="Wang J."/>
            <person name="Shi W."/>
            <person name="Du L."/>
            <person name="Sun Y."/>
            <person name="Zhan W."/>
            <person name="Jiang J."/>
            <person name="Wang Q."/>
            <person name="Zhang B."/>
            <person name="Ji P."/>
            <person name="Sakyi L.B."/>
            <person name="Cui X."/>
            <person name="Yuan T."/>
            <person name="Jiang B."/>
            <person name="Yang W."/>
            <person name="Lam T.T.-Y."/>
            <person name="Chang Q."/>
            <person name="Ding S."/>
            <person name="Wang X."/>
            <person name="Zhu J."/>
            <person name="Ruan X."/>
            <person name="Zhao L."/>
            <person name="Wei J."/>
            <person name="Que T."/>
            <person name="Du C."/>
            <person name="Cheng J."/>
            <person name="Dai P."/>
            <person name="Han X."/>
            <person name="Huang E."/>
            <person name="Gao Y."/>
            <person name="Liu J."/>
            <person name="Shao H."/>
            <person name="Ye R."/>
            <person name="Li L."/>
            <person name="Wei W."/>
            <person name="Wang X."/>
            <person name="Wang C."/>
            <person name="Yang T."/>
            <person name="Huo Q."/>
            <person name="Li W."/>
            <person name="Guo W."/>
            <person name="Chen H."/>
            <person name="Zhou L."/>
            <person name="Ni X."/>
            <person name="Tian J."/>
            <person name="Zhou Y."/>
            <person name="Sheng Y."/>
            <person name="Liu T."/>
            <person name="Pan Y."/>
            <person name="Xia L."/>
            <person name="Li J."/>
            <person name="Zhao F."/>
            <person name="Cao W."/>
        </authorList>
    </citation>
    <scope>NUCLEOTIDE SEQUENCE</scope>
    <source>
        <strain evidence="1">Hyas-2018</strain>
    </source>
</reference>
<dbReference type="Proteomes" id="UP000821845">
    <property type="component" value="Chromosome 4"/>
</dbReference>
<evidence type="ECO:0000313" key="1">
    <source>
        <dbReference type="EMBL" id="KAH6934694.1"/>
    </source>
</evidence>
<keyword evidence="2" id="KW-1185">Reference proteome</keyword>
<name>A0ACB7SLA4_HYAAI</name>